<evidence type="ECO:0000313" key="3">
    <source>
        <dbReference type="Proteomes" id="UP001589870"/>
    </source>
</evidence>
<feature type="transmembrane region" description="Helical" evidence="1">
    <location>
        <begin position="55"/>
        <end position="73"/>
    </location>
</feature>
<feature type="transmembrane region" description="Helical" evidence="1">
    <location>
        <begin position="429"/>
        <end position="448"/>
    </location>
</feature>
<keyword evidence="3" id="KW-1185">Reference proteome</keyword>
<evidence type="ECO:0008006" key="4">
    <source>
        <dbReference type="Google" id="ProtNLM"/>
    </source>
</evidence>
<keyword evidence="1" id="KW-0812">Transmembrane</keyword>
<keyword evidence="1" id="KW-1133">Transmembrane helix</keyword>
<dbReference type="Proteomes" id="UP001589870">
    <property type="component" value="Unassembled WGS sequence"/>
</dbReference>
<organism evidence="2 3">
    <name type="scientific">Sphaerimonospora cavernae</name>
    <dbReference type="NCBI Taxonomy" id="1740611"/>
    <lineage>
        <taxon>Bacteria</taxon>
        <taxon>Bacillati</taxon>
        <taxon>Actinomycetota</taxon>
        <taxon>Actinomycetes</taxon>
        <taxon>Streptosporangiales</taxon>
        <taxon>Streptosporangiaceae</taxon>
        <taxon>Sphaerimonospora</taxon>
    </lineage>
</organism>
<feature type="transmembrane region" description="Helical" evidence="1">
    <location>
        <begin position="454"/>
        <end position="474"/>
    </location>
</feature>
<evidence type="ECO:0000256" key="1">
    <source>
        <dbReference type="SAM" id="Phobius"/>
    </source>
</evidence>
<feature type="transmembrane region" description="Helical" evidence="1">
    <location>
        <begin position="315"/>
        <end position="344"/>
    </location>
</feature>
<feature type="transmembrane region" description="Helical" evidence="1">
    <location>
        <begin position="383"/>
        <end position="408"/>
    </location>
</feature>
<accession>A0ABV6U7U2</accession>
<name>A0ABV6U7U2_9ACTN</name>
<feature type="transmembrane region" description="Helical" evidence="1">
    <location>
        <begin position="224"/>
        <end position="245"/>
    </location>
</feature>
<feature type="transmembrane region" description="Helical" evidence="1">
    <location>
        <begin position="164"/>
        <end position="187"/>
    </location>
</feature>
<feature type="transmembrane region" description="Helical" evidence="1">
    <location>
        <begin position="517"/>
        <end position="540"/>
    </location>
</feature>
<gene>
    <name evidence="2" type="ORF">ACFHYQ_19710</name>
</gene>
<feature type="transmembrane region" description="Helical" evidence="1">
    <location>
        <begin position="290"/>
        <end position="309"/>
    </location>
</feature>
<keyword evidence="1" id="KW-0472">Membrane</keyword>
<sequence length="604" mass="62970">MAVALTMARMKIAIIRNSMTGQRAGLITLGGLIGVALAVGTIALSLTGPELLGPAYAVWMLGWILGPVFAGGGDETIRPEFFAPLGLPPRRMAAGLLAAAFVGIAPVISLLALTGLAVFGVGQGVAAGLVALPALLLQLVVFVLLSKVAVAVFGLALRSRVSAIAAGLINGMVLALLGQGWVFAVAYSEAGGVPPVVADVVRAVPSGWGLVAVESAAAGRWGRVAVALAALAVLAALLLAAWAVLLTRRVGRARAATGGRRPMRATTATGVVLGKETRTWSRDLVRTHQLTFALAYGVFFAAIPLLMGWDQMLPWAGPIFILMAAAMSANIYGTDGTALWLTLLTPRAGDVRGRQLAWLLFVTPVALALTLSLTALVDGPWPLVLSIMFALLGGGAGLVPLVSVYGLVPGIDPHKRSGNPLRTTEDSGSATGMIYGVLALGLLTALPAGIVAVLYGWAGVPVGLASGVLCWWGLGALAARRLRGHGPELLHLMRTGRRDTGAGKMARYEDLPRRDQATVGLCMTLCPIALFPQGIVPGVFKITGVDSRGWFLALYLPSWAQWPTIILMVLLGVALGAAAVHVLQKYRRRPDHTEMIERARHSPV</sequence>
<protein>
    <recommendedName>
        <fullName evidence="4">ABC-2 type transport system permease protein</fullName>
    </recommendedName>
</protein>
<feature type="transmembrane region" description="Helical" evidence="1">
    <location>
        <begin position="125"/>
        <end position="157"/>
    </location>
</feature>
<proteinExistence type="predicted"/>
<reference evidence="2 3" key="1">
    <citation type="submission" date="2024-09" db="EMBL/GenBank/DDBJ databases">
        <authorList>
            <person name="Sun Q."/>
            <person name="Mori K."/>
        </authorList>
    </citation>
    <scope>NUCLEOTIDE SEQUENCE [LARGE SCALE GENOMIC DNA]</scope>
    <source>
        <strain evidence="2 3">TBRC 1851</strain>
    </source>
</reference>
<comment type="caution">
    <text evidence="2">The sequence shown here is derived from an EMBL/GenBank/DDBJ whole genome shotgun (WGS) entry which is preliminary data.</text>
</comment>
<feature type="transmembrane region" description="Helical" evidence="1">
    <location>
        <begin position="356"/>
        <end position="377"/>
    </location>
</feature>
<dbReference type="RefSeq" id="WP_394302624.1">
    <property type="nucleotide sequence ID" value="NZ_JBHMQT010000043.1"/>
</dbReference>
<feature type="transmembrane region" description="Helical" evidence="1">
    <location>
        <begin position="94"/>
        <end position="119"/>
    </location>
</feature>
<evidence type="ECO:0000313" key="2">
    <source>
        <dbReference type="EMBL" id="MFC0864523.1"/>
    </source>
</evidence>
<feature type="transmembrane region" description="Helical" evidence="1">
    <location>
        <begin position="560"/>
        <end position="583"/>
    </location>
</feature>
<dbReference type="EMBL" id="JBHMQT010000043">
    <property type="protein sequence ID" value="MFC0864523.1"/>
    <property type="molecule type" value="Genomic_DNA"/>
</dbReference>